<sequence length="41" mass="4634">MAPTTKEAQRAQLHKTMRRIVNDLRVCVDGWAIVADLEVTP</sequence>
<reference evidence="1" key="1">
    <citation type="submission" date="2022-01" db="EMBL/GenBank/DDBJ databases">
        <title>Microbacterium eymi and Microbacterium rhizovicinus sp. nov., isolated from the rhizospheric soil of Elymus tsukushiensis, a plant native to the Dokdo Islands, Republic of Korea.</title>
        <authorList>
            <person name="Hwang Y.J."/>
        </authorList>
    </citation>
    <scope>NUCLEOTIDE SEQUENCE</scope>
    <source>
        <strain evidence="1">KUDC0405</strain>
    </source>
</reference>
<keyword evidence="2" id="KW-1185">Reference proteome</keyword>
<accession>A0ABY5NJF2</accession>
<dbReference type="Proteomes" id="UP001054811">
    <property type="component" value="Chromosome"/>
</dbReference>
<dbReference type="RefSeq" id="WP_259611822.1">
    <property type="nucleotide sequence ID" value="NZ_CP091139.2"/>
</dbReference>
<proteinExistence type="predicted"/>
<evidence type="ECO:0000313" key="1">
    <source>
        <dbReference type="EMBL" id="UUT35251.1"/>
    </source>
</evidence>
<evidence type="ECO:0000313" key="2">
    <source>
        <dbReference type="Proteomes" id="UP001054811"/>
    </source>
</evidence>
<gene>
    <name evidence="1" type="ORF">L2X98_34205</name>
</gene>
<dbReference type="EMBL" id="CP091139">
    <property type="protein sequence ID" value="UUT35251.1"/>
    <property type="molecule type" value="Genomic_DNA"/>
</dbReference>
<name>A0ABY5NJF2_9MICO</name>
<protein>
    <submittedName>
        <fullName evidence="1">Uncharacterized protein</fullName>
    </submittedName>
</protein>
<organism evidence="1 2">
    <name type="scientific">Microbacterium elymi</name>
    <dbReference type="NCBI Taxonomy" id="2909587"/>
    <lineage>
        <taxon>Bacteria</taxon>
        <taxon>Bacillati</taxon>
        <taxon>Actinomycetota</taxon>
        <taxon>Actinomycetes</taxon>
        <taxon>Micrococcales</taxon>
        <taxon>Microbacteriaceae</taxon>
        <taxon>Microbacterium</taxon>
    </lineage>
</organism>